<sequence length="177" mass="20198">MPAVTCSNTRRHAAAANATPIARRRPNRGITHTDFSNLIGTIEGSKAITDKLDRPNPLPRLQLEYENQRIRFLELQMMVRDQRKALKETFKKMKNYGLDAFMKDEVINLVEDDLEPSPNPSSTSPPQLPRRGTPYPQFIQGSSRDNEEELGYPDGCYLCFYSRERCDGCMARTWGDA</sequence>
<gene>
    <name evidence="2" type="ORF">EST38_g13324</name>
</gene>
<dbReference type="AlphaFoldDB" id="A0A4Q2D036"/>
<accession>A0A4Q2D036</accession>
<reference evidence="2 3" key="1">
    <citation type="submission" date="2019-01" db="EMBL/GenBank/DDBJ databases">
        <title>Draft genome sequence of Psathyrella aberdarensis IHI B618.</title>
        <authorList>
            <person name="Buettner E."/>
            <person name="Kellner H."/>
        </authorList>
    </citation>
    <scope>NUCLEOTIDE SEQUENCE [LARGE SCALE GENOMIC DNA]</scope>
    <source>
        <strain evidence="2 3">IHI B618</strain>
    </source>
</reference>
<keyword evidence="3" id="KW-1185">Reference proteome</keyword>
<organism evidence="2 3">
    <name type="scientific">Candolleomyces aberdarensis</name>
    <dbReference type="NCBI Taxonomy" id="2316362"/>
    <lineage>
        <taxon>Eukaryota</taxon>
        <taxon>Fungi</taxon>
        <taxon>Dikarya</taxon>
        <taxon>Basidiomycota</taxon>
        <taxon>Agaricomycotina</taxon>
        <taxon>Agaricomycetes</taxon>
        <taxon>Agaricomycetidae</taxon>
        <taxon>Agaricales</taxon>
        <taxon>Agaricineae</taxon>
        <taxon>Psathyrellaceae</taxon>
        <taxon>Candolleomyces</taxon>
    </lineage>
</organism>
<proteinExistence type="predicted"/>
<comment type="caution">
    <text evidence="2">The sequence shown here is derived from an EMBL/GenBank/DDBJ whole genome shotgun (WGS) entry which is preliminary data.</text>
</comment>
<evidence type="ECO:0000313" key="3">
    <source>
        <dbReference type="Proteomes" id="UP000290288"/>
    </source>
</evidence>
<dbReference type="EMBL" id="SDEE01001209">
    <property type="protein sequence ID" value="RXW12530.1"/>
    <property type="molecule type" value="Genomic_DNA"/>
</dbReference>
<name>A0A4Q2D036_9AGAR</name>
<evidence type="ECO:0000313" key="2">
    <source>
        <dbReference type="EMBL" id="RXW12530.1"/>
    </source>
</evidence>
<evidence type="ECO:0000256" key="1">
    <source>
        <dbReference type="SAM" id="MobiDB-lite"/>
    </source>
</evidence>
<feature type="region of interest" description="Disordered" evidence="1">
    <location>
        <begin position="112"/>
        <end position="148"/>
    </location>
</feature>
<dbReference type="Proteomes" id="UP000290288">
    <property type="component" value="Unassembled WGS sequence"/>
</dbReference>
<protein>
    <submittedName>
        <fullName evidence="2">Uncharacterized protein</fullName>
    </submittedName>
</protein>